<sequence>MARQKAAELKANASTGKNPIITQQARKAAAVAAATNTFEKLAREWFNVRRVNWENHGEAANHNQLKRPQPPA</sequence>
<keyword evidence="2" id="KW-1185">Reference proteome</keyword>
<dbReference type="EMBL" id="AWSQ01000009">
    <property type="protein sequence ID" value="KFX67888.1"/>
    <property type="molecule type" value="Genomic_DNA"/>
</dbReference>
<organism evidence="1 2">
    <name type="scientific">Pseudomonas taeanensis MS-3</name>
    <dbReference type="NCBI Taxonomy" id="1395571"/>
    <lineage>
        <taxon>Bacteria</taxon>
        <taxon>Pseudomonadati</taxon>
        <taxon>Pseudomonadota</taxon>
        <taxon>Gammaproteobacteria</taxon>
        <taxon>Pseudomonadales</taxon>
        <taxon>Pseudomonadaceae</taxon>
        <taxon>Pseudomonas</taxon>
    </lineage>
</organism>
<dbReference type="AlphaFoldDB" id="A0A0A1YFW3"/>
<comment type="caution">
    <text evidence="1">The sequence shown here is derived from an EMBL/GenBank/DDBJ whole genome shotgun (WGS) entry which is preliminary data.</text>
</comment>
<proteinExistence type="predicted"/>
<name>A0A0A1YFW3_9PSED</name>
<evidence type="ECO:0000313" key="2">
    <source>
        <dbReference type="Proteomes" id="UP000030063"/>
    </source>
</evidence>
<dbReference type="STRING" id="1395571.TMS3_0122030"/>
<gene>
    <name evidence="1" type="ORF">TMS3_0122030</name>
</gene>
<accession>A0A0A1YFW3</accession>
<protein>
    <recommendedName>
        <fullName evidence="3">Integrase</fullName>
    </recommendedName>
</protein>
<reference evidence="1 2" key="1">
    <citation type="journal article" date="2014" name="Genome Announc.">
        <title>Draft Genome Sequence of Petroleum Oil-Degrading Marine Bacterium Pseudomonas taeanensis Strain MS-3, Isolated from a Crude Oil-Contaminated Seashore.</title>
        <authorList>
            <person name="Lee S.Y."/>
            <person name="Kim S.H."/>
            <person name="Lee D.G."/>
            <person name="Shin S."/>
            <person name="Yun S.H."/>
            <person name="Choi C.W."/>
            <person name="Chung Y.H."/>
            <person name="Choi J.S."/>
            <person name="Kahng H.Y."/>
            <person name="Kim S.I."/>
        </authorList>
    </citation>
    <scope>NUCLEOTIDE SEQUENCE [LARGE SCALE GENOMIC DNA]</scope>
    <source>
        <strain evidence="1 2">MS-3</strain>
    </source>
</reference>
<evidence type="ECO:0000313" key="1">
    <source>
        <dbReference type="EMBL" id="KFX67888.1"/>
    </source>
</evidence>
<dbReference type="Proteomes" id="UP000030063">
    <property type="component" value="Unassembled WGS sequence"/>
</dbReference>
<evidence type="ECO:0008006" key="3">
    <source>
        <dbReference type="Google" id="ProtNLM"/>
    </source>
</evidence>